<name>A0AAD4XS81_9MAGN</name>
<feature type="non-terminal residue" evidence="1">
    <location>
        <position position="165"/>
    </location>
</feature>
<comment type="caution">
    <text evidence="1">The sequence shown here is derived from an EMBL/GenBank/DDBJ whole genome shotgun (WGS) entry which is preliminary data.</text>
</comment>
<organism evidence="1 2">
    <name type="scientific">Papaver atlanticum</name>
    <dbReference type="NCBI Taxonomy" id="357466"/>
    <lineage>
        <taxon>Eukaryota</taxon>
        <taxon>Viridiplantae</taxon>
        <taxon>Streptophyta</taxon>
        <taxon>Embryophyta</taxon>
        <taxon>Tracheophyta</taxon>
        <taxon>Spermatophyta</taxon>
        <taxon>Magnoliopsida</taxon>
        <taxon>Ranunculales</taxon>
        <taxon>Papaveraceae</taxon>
        <taxon>Papaveroideae</taxon>
        <taxon>Papaver</taxon>
    </lineage>
</organism>
<dbReference type="EMBL" id="JAJJMB010005286">
    <property type="protein sequence ID" value="KAI3939863.1"/>
    <property type="molecule type" value="Genomic_DNA"/>
</dbReference>
<proteinExistence type="predicted"/>
<accession>A0AAD4XS81</accession>
<keyword evidence="2" id="KW-1185">Reference proteome</keyword>
<dbReference type="Proteomes" id="UP001202328">
    <property type="component" value="Unassembled WGS sequence"/>
</dbReference>
<evidence type="ECO:0000313" key="2">
    <source>
        <dbReference type="Proteomes" id="UP001202328"/>
    </source>
</evidence>
<dbReference type="AlphaFoldDB" id="A0AAD4XS81"/>
<evidence type="ECO:0000313" key="1">
    <source>
        <dbReference type="EMBL" id="KAI3939863.1"/>
    </source>
</evidence>
<gene>
    <name evidence="1" type="ORF">MKW98_029639</name>
</gene>
<reference evidence="1" key="1">
    <citation type="submission" date="2022-04" db="EMBL/GenBank/DDBJ databases">
        <title>A functionally conserved STORR gene fusion in Papaver species that diverged 16.8 million years ago.</title>
        <authorList>
            <person name="Catania T."/>
        </authorList>
    </citation>
    <scope>NUCLEOTIDE SEQUENCE</scope>
    <source>
        <strain evidence="1">S-188037</strain>
    </source>
</reference>
<protein>
    <submittedName>
        <fullName evidence="1">Uncharacterized protein</fullName>
    </submittedName>
</protein>
<sequence>LQEEDFIRSFKAWVFLKIETSSLVVSTYKPKSADVLPLISKQALYLNILEEAEFTNNFIEAVKTLYLLISIHISKVWNRHPLVGSEIEFGMMDFILCLMCAGISLDGNKSSLCGCRVAGTVHVLWTVETVNDNDEHFGVTLIHFAPFSGVYLDVLVANKISEEDF</sequence>